<keyword evidence="6" id="KW-0812">Transmembrane</keyword>
<dbReference type="EC" id="3.1.1.4" evidence="17"/>
<evidence type="ECO:0000313" key="19">
    <source>
        <dbReference type="Proteomes" id="UP000269923"/>
    </source>
</evidence>
<keyword evidence="12 17" id="KW-0443">Lipid metabolism</keyword>
<feature type="active site" description="Nucleophile" evidence="15">
    <location>
        <position position="233"/>
    </location>
</feature>
<dbReference type="EC" id="3.1.1.32" evidence="17"/>
<evidence type="ECO:0000256" key="2">
    <source>
        <dbReference type="ARBA" id="ARBA00001604"/>
    </source>
</evidence>
<comment type="catalytic activity">
    <reaction evidence="2 17">
        <text>a 1,2-diacyl-sn-glycero-3-phosphocholine + H2O = a 1-acyl-sn-glycero-3-phosphocholine + a fatty acid + H(+)</text>
        <dbReference type="Rhea" id="RHEA:15801"/>
        <dbReference type="ChEBI" id="CHEBI:15377"/>
        <dbReference type="ChEBI" id="CHEBI:15378"/>
        <dbReference type="ChEBI" id="CHEBI:28868"/>
        <dbReference type="ChEBI" id="CHEBI:57643"/>
        <dbReference type="ChEBI" id="CHEBI:58168"/>
        <dbReference type="EC" id="3.1.1.4"/>
    </reaction>
</comment>
<dbReference type="STRING" id="1121352.GCA_000620925_00827"/>
<keyword evidence="9 17" id="KW-0378">Hydrolase</keyword>
<evidence type="ECO:0000256" key="14">
    <source>
        <dbReference type="ARBA" id="ARBA00023237"/>
    </source>
</evidence>
<protein>
    <recommendedName>
        <fullName evidence="17">Phospholipase A1</fullName>
        <ecNumber evidence="17">3.1.1.32</ecNumber>
        <ecNumber evidence="17">3.1.1.4</ecNumber>
    </recommendedName>
    <alternativeName>
        <fullName evidence="17">Phosphatidylcholine 1-acylhydrolase</fullName>
    </alternativeName>
</protein>
<evidence type="ECO:0000256" key="1">
    <source>
        <dbReference type="ARBA" id="ARBA00000111"/>
    </source>
</evidence>
<keyword evidence="10 16" id="KW-0106">Calcium</keyword>
<feature type="binding site" description="in dimeric form" evidence="16">
    <location>
        <position position="194"/>
    </location>
    <ligand>
        <name>Ca(2+)</name>
        <dbReference type="ChEBI" id="CHEBI:29108"/>
        <label>1</label>
    </ligand>
</feature>
<dbReference type="Pfam" id="PF02253">
    <property type="entry name" value="PLA1"/>
    <property type="match status" value="1"/>
</dbReference>
<evidence type="ECO:0000256" key="15">
    <source>
        <dbReference type="PIRSR" id="PIRSR603187-1"/>
    </source>
</evidence>
<evidence type="ECO:0000256" key="9">
    <source>
        <dbReference type="ARBA" id="ARBA00022801"/>
    </source>
</evidence>
<keyword evidence="8" id="KW-0732">Signal</keyword>
<evidence type="ECO:0000256" key="4">
    <source>
        <dbReference type="ARBA" id="ARBA00011702"/>
    </source>
</evidence>
<keyword evidence="5" id="KW-1134">Transmembrane beta strand</keyword>
<dbReference type="Proteomes" id="UP000269923">
    <property type="component" value="Unassembled WGS sequence"/>
</dbReference>
<dbReference type="GO" id="GO:0016042">
    <property type="term" value="P:lipid catabolic process"/>
    <property type="evidence" value="ECO:0007669"/>
    <property type="project" value="UniProtKB-KW"/>
</dbReference>
<name>A0A3P2ABN5_9NEIS</name>
<feature type="active site" description="Proton acceptor" evidence="15">
    <location>
        <position position="231"/>
    </location>
</feature>
<evidence type="ECO:0000313" key="18">
    <source>
        <dbReference type="EMBL" id="RRD91043.1"/>
    </source>
</evidence>
<dbReference type="PRINTS" id="PR01486">
    <property type="entry name" value="PHPHLIPASEA1"/>
</dbReference>
<dbReference type="GO" id="GO:0008970">
    <property type="term" value="F:phospholipase A1 activity"/>
    <property type="evidence" value="ECO:0007669"/>
    <property type="project" value="UniProtKB-EC"/>
</dbReference>
<comment type="function">
    <text evidence="17">Hydrolysis of phosphatidylcholine with phospholipase A2 (EC 3.1.1.4) and phospholipase A1 (EC 3.1.1.32) activities.</text>
</comment>
<sequence length="364" mass="41637">MAQAQTPDKKGVLPADVQSCTSLSDRNKRLACFDRLFADSETAAVSSPEILAATPSVENLHKTPLDLEQSYIASKESRSPQIVLAEKVMPVHTPLSDLYDLDANSAEGLLTIREHQPTYIMPAWYNSSPNYRPYSPTRGTVNNEIQAQQKRLETKMQISFKTKIMEDLFKTRADLWFGYTQQSNWQIFNQGRKSAPFRNTDYMPEFFLTQPVKSRLPWGGKLRMLGAGIVHQSNGQSRPLSRSWNRAYLMAGMEWGKLSVIPRWWLRIDKKDQEDDNPDIGRYMGYGDIKFAYRFNDKQSLTSTVRYNTRRGRGAVQMDYAFPIKGKLKAYVQGFHGYGENLSDYNHKQTGIGIGLMFQDWDGI</sequence>
<dbReference type="PANTHER" id="PTHR40457">
    <property type="entry name" value="PHOSPHOLIPASE A1"/>
    <property type="match status" value="1"/>
</dbReference>
<evidence type="ECO:0000256" key="17">
    <source>
        <dbReference type="RuleBase" id="RU366027"/>
    </source>
</evidence>
<dbReference type="PANTHER" id="PTHR40457:SF1">
    <property type="entry name" value="PHOSPHOLIPASE A1"/>
    <property type="match status" value="1"/>
</dbReference>
<evidence type="ECO:0000256" key="6">
    <source>
        <dbReference type="ARBA" id="ARBA00022692"/>
    </source>
</evidence>
<dbReference type="GO" id="GO:0046872">
    <property type="term" value="F:metal ion binding"/>
    <property type="evidence" value="ECO:0007669"/>
    <property type="project" value="UniProtKB-KW"/>
</dbReference>
<gene>
    <name evidence="18" type="ORF">EII21_03305</name>
</gene>
<dbReference type="Gene3D" id="2.40.230.10">
    <property type="entry name" value="Phospholipase A1"/>
    <property type="match status" value="1"/>
</dbReference>
<evidence type="ECO:0000256" key="16">
    <source>
        <dbReference type="PIRSR" id="PIRSR603187-2"/>
    </source>
</evidence>
<comment type="cofactor">
    <cofactor evidence="17">
        <name>Ca(2+)</name>
        <dbReference type="ChEBI" id="CHEBI:29108"/>
    </cofactor>
    <text evidence="17">Binds 1 Ca(2+) ion per monomer. In the dimeric form the Ca(2+) is bound by different amino acids with binding of each Ca(2+) shared with ligands coming from each monomer. The Ca(2+) ion may have a role in catalysis.</text>
</comment>
<evidence type="ECO:0000256" key="11">
    <source>
        <dbReference type="ARBA" id="ARBA00022963"/>
    </source>
</evidence>
<comment type="subcellular location">
    <subcellularLocation>
        <location evidence="17">Cell outer membrane</location>
        <topology evidence="17">Multi-pass membrane protein</topology>
    </subcellularLocation>
    <text evidence="17">One of the very few enzymes located there.</text>
</comment>
<organism evidence="18 19">
    <name type="scientific">Conchiformibius steedae</name>
    <dbReference type="NCBI Taxonomy" id="153493"/>
    <lineage>
        <taxon>Bacteria</taxon>
        <taxon>Pseudomonadati</taxon>
        <taxon>Pseudomonadota</taxon>
        <taxon>Betaproteobacteria</taxon>
        <taxon>Neisseriales</taxon>
        <taxon>Neisseriaceae</taxon>
        <taxon>Conchiformibius</taxon>
    </lineage>
</organism>
<accession>A0A3P2ABN5</accession>
<feature type="binding site" description="in dimeric form" evidence="16">
    <location>
        <position position="241"/>
    </location>
    <ligand>
        <name>Ca(2+)</name>
        <dbReference type="ChEBI" id="CHEBI:29108"/>
        <label>1</label>
    </ligand>
</feature>
<evidence type="ECO:0000256" key="7">
    <source>
        <dbReference type="ARBA" id="ARBA00022723"/>
    </source>
</evidence>
<keyword evidence="11 17" id="KW-0442">Lipid degradation</keyword>
<comment type="similarity">
    <text evidence="3 17">Belongs to the phospholipase A1 family.</text>
</comment>
<proteinExistence type="inferred from homology"/>
<comment type="catalytic activity">
    <reaction evidence="1 17">
        <text>a 1,2-diacyl-sn-glycero-3-phosphocholine + H2O = a 2-acyl-sn-glycero-3-phosphocholine + a fatty acid + H(+)</text>
        <dbReference type="Rhea" id="RHEA:18689"/>
        <dbReference type="ChEBI" id="CHEBI:15377"/>
        <dbReference type="ChEBI" id="CHEBI:15378"/>
        <dbReference type="ChEBI" id="CHEBI:28868"/>
        <dbReference type="ChEBI" id="CHEBI:57643"/>
        <dbReference type="ChEBI" id="CHEBI:57875"/>
        <dbReference type="EC" id="3.1.1.32"/>
    </reaction>
</comment>
<reference evidence="18 19" key="1">
    <citation type="submission" date="2018-11" db="EMBL/GenBank/DDBJ databases">
        <title>Genomes From Bacteria Associated with the Canine Oral Cavity: a Test Case for Automated Genome-Based Taxonomic Assignment.</title>
        <authorList>
            <person name="Coil D.A."/>
            <person name="Jospin G."/>
            <person name="Darling A.E."/>
            <person name="Wallis C."/>
            <person name="Davis I.J."/>
            <person name="Harris S."/>
            <person name="Eisen J.A."/>
            <person name="Holcombe L.J."/>
            <person name="O'Flynn C."/>
        </authorList>
    </citation>
    <scope>NUCLEOTIDE SEQUENCE [LARGE SCALE GENOMIC DNA]</scope>
    <source>
        <strain evidence="18 19">COT-280</strain>
    </source>
</reference>
<evidence type="ECO:0000256" key="3">
    <source>
        <dbReference type="ARBA" id="ARBA00010525"/>
    </source>
</evidence>
<dbReference type="InterPro" id="IPR036541">
    <property type="entry name" value="PLipase_A1_sf"/>
</dbReference>
<dbReference type="RefSeq" id="WP_124794271.1">
    <property type="nucleotide sequence ID" value="NZ_RQYC01000003.1"/>
</dbReference>
<evidence type="ECO:0000256" key="8">
    <source>
        <dbReference type="ARBA" id="ARBA00022729"/>
    </source>
</evidence>
<comment type="caution">
    <text evidence="18">The sequence shown here is derived from an EMBL/GenBank/DDBJ whole genome shotgun (WGS) entry which is preliminary data.</text>
</comment>
<dbReference type="GO" id="GO:0004623">
    <property type="term" value="F:phospholipase A2 activity"/>
    <property type="evidence" value="ECO:0007669"/>
    <property type="project" value="UniProtKB-EC"/>
</dbReference>
<dbReference type="EMBL" id="RQYC01000003">
    <property type="protein sequence ID" value="RRD91043.1"/>
    <property type="molecule type" value="Genomic_DNA"/>
</dbReference>
<evidence type="ECO:0000256" key="13">
    <source>
        <dbReference type="ARBA" id="ARBA00023136"/>
    </source>
</evidence>
<dbReference type="OrthoDB" id="188433at2"/>
<evidence type="ECO:0000256" key="5">
    <source>
        <dbReference type="ARBA" id="ARBA00022452"/>
    </source>
</evidence>
<keyword evidence="14 17" id="KW-0998">Cell outer membrane</keyword>
<evidence type="ECO:0000256" key="12">
    <source>
        <dbReference type="ARBA" id="ARBA00023098"/>
    </source>
</evidence>
<keyword evidence="13" id="KW-0472">Membrane</keyword>
<dbReference type="InterPro" id="IPR003187">
    <property type="entry name" value="PLipase_A1"/>
</dbReference>
<keyword evidence="19" id="KW-1185">Reference proteome</keyword>
<dbReference type="AlphaFoldDB" id="A0A3P2ABN5"/>
<dbReference type="GO" id="GO:0009279">
    <property type="term" value="C:cell outer membrane"/>
    <property type="evidence" value="ECO:0007669"/>
    <property type="project" value="UniProtKB-SubCell"/>
</dbReference>
<keyword evidence="7 16" id="KW-0479">Metal-binding</keyword>
<comment type="subunit">
    <text evidence="4 17">Homodimer; dimerization is reversible, and the dimeric form is the active one.</text>
</comment>
<dbReference type="SUPFAM" id="SSF56931">
    <property type="entry name" value="Outer membrane phospholipase A (OMPLA)"/>
    <property type="match status" value="1"/>
</dbReference>
<evidence type="ECO:0000256" key="10">
    <source>
        <dbReference type="ARBA" id="ARBA00022837"/>
    </source>
</evidence>
<feature type="binding site" description="in dimeric form" evidence="16">
    <location>
        <position position="276"/>
    </location>
    <ligand>
        <name>Ca(2+)</name>
        <dbReference type="ChEBI" id="CHEBI:29108"/>
        <label>1</label>
    </ligand>
</feature>
<dbReference type="CDD" id="cd00541">
    <property type="entry name" value="OMPLA"/>
    <property type="match status" value="1"/>
</dbReference>